<dbReference type="EMBL" id="SRLO01000495">
    <property type="protein sequence ID" value="TNN54127.1"/>
    <property type="molecule type" value="Genomic_DNA"/>
</dbReference>
<comment type="caution">
    <text evidence="2">The sequence shown here is derived from an EMBL/GenBank/DDBJ whole genome shotgun (WGS) entry which is preliminary data.</text>
</comment>
<evidence type="ECO:0000313" key="2">
    <source>
        <dbReference type="EMBL" id="TNN54127.1"/>
    </source>
</evidence>
<sequence length="82" mass="8744">MTKPPGSDYRPPVTDGRTRQNRRGLVGYDGVADGPSIGQLQTPPALSSFCHPRLRLNKGHHCRANSTDVTEKAAGSSGTSVR</sequence>
<feature type="region of interest" description="Disordered" evidence="1">
    <location>
        <begin position="59"/>
        <end position="82"/>
    </location>
</feature>
<proteinExistence type="predicted"/>
<name>A0A4Z2GKR6_9TELE</name>
<reference evidence="2 3" key="1">
    <citation type="submission" date="2019-03" db="EMBL/GenBank/DDBJ databases">
        <title>First draft genome of Liparis tanakae, snailfish: a comprehensive survey of snailfish specific genes.</title>
        <authorList>
            <person name="Kim W."/>
            <person name="Song I."/>
            <person name="Jeong J.-H."/>
            <person name="Kim D."/>
            <person name="Kim S."/>
            <person name="Ryu S."/>
            <person name="Song J.Y."/>
            <person name="Lee S.K."/>
        </authorList>
    </citation>
    <scope>NUCLEOTIDE SEQUENCE [LARGE SCALE GENOMIC DNA]</scope>
    <source>
        <tissue evidence="2">Muscle</tissue>
    </source>
</reference>
<keyword evidence="3" id="KW-1185">Reference proteome</keyword>
<dbReference type="Proteomes" id="UP000314294">
    <property type="component" value="Unassembled WGS sequence"/>
</dbReference>
<gene>
    <name evidence="2" type="ORF">EYF80_035686</name>
</gene>
<protein>
    <submittedName>
        <fullName evidence="2">Uncharacterized protein</fullName>
    </submittedName>
</protein>
<dbReference type="AlphaFoldDB" id="A0A4Z2GKR6"/>
<organism evidence="2 3">
    <name type="scientific">Liparis tanakae</name>
    <name type="common">Tanaka's snailfish</name>
    <dbReference type="NCBI Taxonomy" id="230148"/>
    <lineage>
        <taxon>Eukaryota</taxon>
        <taxon>Metazoa</taxon>
        <taxon>Chordata</taxon>
        <taxon>Craniata</taxon>
        <taxon>Vertebrata</taxon>
        <taxon>Euteleostomi</taxon>
        <taxon>Actinopterygii</taxon>
        <taxon>Neopterygii</taxon>
        <taxon>Teleostei</taxon>
        <taxon>Neoteleostei</taxon>
        <taxon>Acanthomorphata</taxon>
        <taxon>Eupercaria</taxon>
        <taxon>Perciformes</taxon>
        <taxon>Cottioidei</taxon>
        <taxon>Cottales</taxon>
        <taxon>Liparidae</taxon>
        <taxon>Liparis</taxon>
    </lineage>
</organism>
<feature type="region of interest" description="Disordered" evidence="1">
    <location>
        <begin position="1"/>
        <end position="44"/>
    </location>
</feature>
<evidence type="ECO:0000256" key="1">
    <source>
        <dbReference type="SAM" id="MobiDB-lite"/>
    </source>
</evidence>
<evidence type="ECO:0000313" key="3">
    <source>
        <dbReference type="Proteomes" id="UP000314294"/>
    </source>
</evidence>
<accession>A0A4Z2GKR6</accession>